<organism evidence="1 2">
    <name type="scientific">Cardiocondyla obscurior</name>
    <dbReference type="NCBI Taxonomy" id="286306"/>
    <lineage>
        <taxon>Eukaryota</taxon>
        <taxon>Metazoa</taxon>
        <taxon>Ecdysozoa</taxon>
        <taxon>Arthropoda</taxon>
        <taxon>Hexapoda</taxon>
        <taxon>Insecta</taxon>
        <taxon>Pterygota</taxon>
        <taxon>Neoptera</taxon>
        <taxon>Endopterygota</taxon>
        <taxon>Hymenoptera</taxon>
        <taxon>Apocrita</taxon>
        <taxon>Aculeata</taxon>
        <taxon>Formicoidea</taxon>
        <taxon>Formicidae</taxon>
        <taxon>Myrmicinae</taxon>
        <taxon>Cardiocondyla</taxon>
    </lineage>
</organism>
<gene>
    <name evidence="1" type="ORF">PUN28_010536</name>
</gene>
<name>A0AAW2FKY8_9HYME</name>
<evidence type="ECO:0000313" key="2">
    <source>
        <dbReference type="Proteomes" id="UP001430953"/>
    </source>
</evidence>
<dbReference type="Proteomes" id="UP001430953">
    <property type="component" value="Unassembled WGS sequence"/>
</dbReference>
<dbReference type="EMBL" id="JADYXP020000010">
    <property type="protein sequence ID" value="KAL0115036.1"/>
    <property type="molecule type" value="Genomic_DNA"/>
</dbReference>
<proteinExistence type="predicted"/>
<reference evidence="1 2" key="1">
    <citation type="submission" date="2023-03" db="EMBL/GenBank/DDBJ databases">
        <title>High recombination rates correlate with genetic variation in Cardiocondyla obscurior ants.</title>
        <authorList>
            <person name="Errbii M."/>
        </authorList>
    </citation>
    <scope>NUCLEOTIDE SEQUENCE [LARGE SCALE GENOMIC DNA]</scope>
    <source>
        <strain evidence="1">Alpha-2009</strain>
        <tissue evidence="1">Whole body</tissue>
    </source>
</reference>
<comment type="caution">
    <text evidence="1">The sequence shown here is derived from an EMBL/GenBank/DDBJ whole genome shotgun (WGS) entry which is preliminary data.</text>
</comment>
<evidence type="ECO:0000313" key="1">
    <source>
        <dbReference type="EMBL" id="KAL0115036.1"/>
    </source>
</evidence>
<keyword evidence="2" id="KW-1185">Reference proteome</keyword>
<sequence>MCLHLDIYANINGETIHFVRTIARRRVDELPYNAKIYSGEVIVVVWRALYCCELHLLIDTGHK</sequence>
<dbReference type="AlphaFoldDB" id="A0AAW2FKY8"/>
<accession>A0AAW2FKY8</accession>
<protein>
    <submittedName>
        <fullName evidence="1">Uncharacterized protein</fullName>
    </submittedName>
</protein>